<comment type="function">
    <text evidence="6">Accessory subunit of the DNA polymerase alpha complex (also known as the alpha DNA polymerase-primase complex) which plays an essential role in the initiation of DNA synthesis.</text>
</comment>
<dbReference type="GO" id="GO:0003677">
    <property type="term" value="F:DNA binding"/>
    <property type="evidence" value="ECO:0007669"/>
    <property type="project" value="InterPro"/>
</dbReference>
<keyword evidence="11" id="KW-1185">Reference proteome</keyword>
<sequence>MDKGWRDEISKSFGHAVASDDALLAECISMCQLYNLNPEDLFYKVEAFNYRPSATHSGIAPITLETLGALKAQIQRDMTKDSTKRAQTKPKPGNTAQVDRRRIPQNMVRNLPPTSIKQEATGETGVPGLSHLVFRGPSYDAEKKKSRAYHYMYEKILERSEALDQLIEDFADLIQNHYSIPEFADPSSATVDEVTIIGRLTQDSESTSAKLTESTLTIESSRAVSNGARVPLRLDSALRIRGSAHGAGGIGLFPGAIVALKGKNGGGGYFLATEVLSIPPLKASPASCGVLDPKQDPEMGNEPVSICVVCGPYTSDTDLNFKPWRTLLPILNATKPNVLLLVGPFIDSSHAKIKAGDSDLSAANIFKGRIADSLRAFLAASSESIVLVVPSVRDLVSTHAVFPQPELDWDLFPADPRINLLPNPTRFSINDISFAVSSVDALFHLRTQEYTKRGVEVEALPPSEGDVPSDAMANLCRHLLQQRSFYPLFPVPADSSHEVNLDVTHSDAISMIDDGDLDYAPDILILPSRLKQFTKTVHTTAAINPSFLSKGSYATIDIAGRTSMGKLNERLTVKIVKLEG</sequence>
<evidence type="ECO:0000256" key="1">
    <source>
        <dbReference type="ARBA" id="ARBA00004123"/>
    </source>
</evidence>
<dbReference type="PANTHER" id="PTHR23061">
    <property type="entry name" value="DNA POLYMERASE 2 ALPHA 70 KDA SUBUNIT"/>
    <property type="match status" value="1"/>
</dbReference>
<dbReference type="HOGENOM" id="CLU_014923_2_1_1"/>
<dbReference type="Pfam" id="PF04042">
    <property type="entry name" value="DNA_pol_E_B"/>
    <property type="match status" value="1"/>
</dbReference>
<dbReference type="Proteomes" id="UP000054477">
    <property type="component" value="Unassembled WGS sequence"/>
</dbReference>
<evidence type="ECO:0000256" key="2">
    <source>
        <dbReference type="ARBA" id="ARBA00007299"/>
    </source>
</evidence>
<proteinExistence type="inferred from homology"/>
<feature type="domain" description="DNA polymerase alpha/delta/epsilon subunit B" evidence="8">
    <location>
        <begin position="306"/>
        <end position="535"/>
    </location>
</feature>
<keyword evidence="5 6" id="KW-0539">Nucleus</keyword>
<name>A0A0C9WSS8_9AGAR</name>
<evidence type="ECO:0000256" key="7">
    <source>
        <dbReference type="SAM" id="MobiDB-lite"/>
    </source>
</evidence>
<protein>
    <recommendedName>
        <fullName evidence="3 6">DNA polymerase alpha subunit B</fullName>
    </recommendedName>
</protein>
<comment type="subcellular location">
    <subcellularLocation>
        <location evidence="1 6">Nucleus</location>
    </subcellularLocation>
</comment>
<evidence type="ECO:0000259" key="8">
    <source>
        <dbReference type="Pfam" id="PF04042"/>
    </source>
</evidence>
<dbReference type="AlphaFoldDB" id="A0A0C9WSS8"/>
<dbReference type="GO" id="GO:0005658">
    <property type="term" value="C:alpha DNA polymerase:primase complex"/>
    <property type="evidence" value="ECO:0007669"/>
    <property type="project" value="TreeGrafter"/>
</dbReference>
<dbReference type="PANTHER" id="PTHR23061:SF12">
    <property type="entry name" value="DNA POLYMERASE ALPHA SUBUNIT B"/>
    <property type="match status" value="1"/>
</dbReference>
<feature type="domain" description="DNA polymerase alpha subunit B OB" evidence="9">
    <location>
        <begin position="160"/>
        <end position="276"/>
    </location>
</feature>
<accession>A0A0C9WSS8</accession>
<dbReference type="GO" id="GO:0006270">
    <property type="term" value="P:DNA replication initiation"/>
    <property type="evidence" value="ECO:0007669"/>
    <property type="project" value="TreeGrafter"/>
</dbReference>
<evidence type="ECO:0000313" key="10">
    <source>
        <dbReference type="EMBL" id="KIK01920.1"/>
    </source>
</evidence>
<evidence type="ECO:0000256" key="3">
    <source>
        <dbReference type="ARBA" id="ARBA00018596"/>
    </source>
</evidence>
<dbReference type="PIRSF" id="PIRSF018300">
    <property type="entry name" value="DNA_pol_alph_2"/>
    <property type="match status" value="1"/>
</dbReference>
<evidence type="ECO:0000256" key="5">
    <source>
        <dbReference type="ARBA" id="ARBA00023242"/>
    </source>
</evidence>
<dbReference type="InterPro" id="IPR054300">
    <property type="entry name" value="OB_DPOA2"/>
</dbReference>
<dbReference type="STRING" id="1095629.A0A0C9WSS8"/>
<evidence type="ECO:0000259" key="9">
    <source>
        <dbReference type="Pfam" id="PF22062"/>
    </source>
</evidence>
<dbReference type="InterPro" id="IPR016722">
    <property type="entry name" value="DNA_pol_alpha_bsu"/>
</dbReference>
<evidence type="ECO:0000313" key="11">
    <source>
        <dbReference type="Proteomes" id="UP000054477"/>
    </source>
</evidence>
<dbReference type="OrthoDB" id="336885at2759"/>
<dbReference type="InterPro" id="IPR007185">
    <property type="entry name" value="DNA_pol_a/d/e_bsu"/>
</dbReference>
<feature type="region of interest" description="Disordered" evidence="7">
    <location>
        <begin position="76"/>
        <end position="97"/>
    </location>
</feature>
<gene>
    <name evidence="10" type="ORF">K443DRAFT_6581</name>
</gene>
<reference evidence="11" key="2">
    <citation type="submission" date="2015-01" db="EMBL/GenBank/DDBJ databases">
        <title>Evolutionary Origins and Diversification of the Mycorrhizal Mutualists.</title>
        <authorList>
            <consortium name="DOE Joint Genome Institute"/>
            <consortium name="Mycorrhizal Genomics Consortium"/>
            <person name="Kohler A."/>
            <person name="Kuo A."/>
            <person name="Nagy L.G."/>
            <person name="Floudas D."/>
            <person name="Copeland A."/>
            <person name="Barry K.W."/>
            <person name="Cichocki N."/>
            <person name="Veneault-Fourrey C."/>
            <person name="LaButti K."/>
            <person name="Lindquist E.A."/>
            <person name="Lipzen A."/>
            <person name="Lundell T."/>
            <person name="Morin E."/>
            <person name="Murat C."/>
            <person name="Riley R."/>
            <person name="Ohm R."/>
            <person name="Sun H."/>
            <person name="Tunlid A."/>
            <person name="Henrissat B."/>
            <person name="Grigoriev I.V."/>
            <person name="Hibbett D.S."/>
            <person name="Martin F."/>
        </authorList>
    </citation>
    <scope>NUCLEOTIDE SEQUENCE [LARGE SCALE GENOMIC DNA]</scope>
    <source>
        <strain evidence="11">LaAM-08-1</strain>
    </source>
</reference>
<dbReference type="Gene3D" id="3.60.21.60">
    <property type="match status" value="2"/>
</dbReference>
<dbReference type="Pfam" id="PF22062">
    <property type="entry name" value="OB_DPOA2"/>
    <property type="match status" value="1"/>
</dbReference>
<organism evidence="10 11">
    <name type="scientific">Laccaria amethystina LaAM-08-1</name>
    <dbReference type="NCBI Taxonomy" id="1095629"/>
    <lineage>
        <taxon>Eukaryota</taxon>
        <taxon>Fungi</taxon>
        <taxon>Dikarya</taxon>
        <taxon>Basidiomycota</taxon>
        <taxon>Agaricomycotina</taxon>
        <taxon>Agaricomycetes</taxon>
        <taxon>Agaricomycetidae</taxon>
        <taxon>Agaricales</taxon>
        <taxon>Agaricineae</taxon>
        <taxon>Hydnangiaceae</taxon>
        <taxon>Laccaria</taxon>
    </lineage>
</organism>
<keyword evidence="4 6" id="KW-0235">DNA replication</keyword>
<dbReference type="EMBL" id="KN838600">
    <property type="protein sequence ID" value="KIK01920.1"/>
    <property type="molecule type" value="Genomic_DNA"/>
</dbReference>
<evidence type="ECO:0000256" key="6">
    <source>
        <dbReference type="PIRNR" id="PIRNR018300"/>
    </source>
</evidence>
<evidence type="ECO:0000256" key="4">
    <source>
        <dbReference type="ARBA" id="ARBA00022705"/>
    </source>
</evidence>
<comment type="similarity">
    <text evidence="2 6">Belongs to the DNA polymerase alpha subunit B family.</text>
</comment>
<reference evidence="10 11" key="1">
    <citation type="submission" date="2014-04" db="EMBL/GenBank/DDBJ databases">
        <authorList>
            <consortium name="DOE Joint Genome Institute"/>
            <person name="Kuo A."/>
            <person name="Kohler A."/>
            <person name="Nagy L.G."/>
            <person name="Floudas D."/>
            <person name="Copeland A."/>
            <person name="Barry K.W."/>
            <person name="Cichocki N."/>
            <person name="Veneault-Fourrey C."/>
            <person name="LaButti K."/>
            <person name="Lindquist E.A."/>
            <person name="Lipzen A."/>
            <person name="Lundell T."/>
            <person name="Morin E."/>
            <person name="Murat C."/>
            <person name="Sun H."/>
            <person name="Tunlid A."/>
            <person name="Henrissat B."/>
            <person name="Grigoriev I.V."/>
            <person name="Hibbett D.S."/>
            <person name="Martin F."/>
            <person name="Nordberg H.P."/>
            <person name="Cantor M.N."/>
            <person name="Hua S.X."/>
        </authorList>
    </citation>
    <scope>NUCLEOTIDE SEQUENCE [LARGE SCALE GENOMIC DNA]</scope>
    <source>
        <strain evidence="10 11">LaAM-08-1</strain>
    </source>
</reference>